<keyword evidence="3" id="KW-1185">Reference proteome</keyword>
<feature type="domain" description="Metallo-beta-lactamase" evidence="1">
    <location>
        <begin position="23"/>
        <end position="220"/>
    </location>
</feature>
<dbReference type="STRING" id="1679170.AC625_13425"/>
<keyword evidence="2" id="KW-0378">Hydrolase</keyword>
<comment type="caution">
    <text evidence="2">The sequence shown here is derived from an EMBL/GenBank/DDBJ whole genome shotgun (WGS) entry which is preliminary data.</text>
</comment>
<dbReference type="Proteomes" id="UP000037146">
    <property type="component" value="Unassembled WGS sequence"/>
</dbReference>
<organism evidence="2 3">
    <name type="scientific">Peribacillus loiseleuriae</name>
    <dbReference type="NCBI Taxonomy" id="1679170"/>
    <lineage>
        <taxon>Bacteria</taxon>
        <taxon>Bacillati</taxon>
        <taxon>Bacillota</taxon>
        <taxon>Bacilli</taxon>
        <taxon>Bacillales</taxon>
        <taxon>Bacillaceae</taxon>
        <taxon>Peribacillus</taxon>
    </lineage>
</organism>
<protein>
    <submittedName>
        <fullName evidence="2">Zn-dependent hydrolase</fullName>
    </submittedName>
</protein>
<dbReference type="SMART" id="SM00849">
    <property type="entry name" value="Lactamase_B"/>
    <property type="match status" value="1"/>
</dbReference>
<dbReference type="EMBL" id="LFZW01000001">
    <property type="protein sequence ID" value="KMY50377.1"/>
    <property type="molecule type" value="Genomic_DNA"/>
</dbReference>
<dbReference type="GO" id="GO:0016787">
    <property type="term" value="F:hydrolase activity"/>
    <property type="evidence" value="ECO:0007669"/>
    <property type="project" value="UniProtKB-KW"/>
</dbReference>
<gene>
    <name evidence="2" type="ORF">AC625_13425</name>
</gene>
<evidence type="ECO:0000259" key="1">
    <source>
        <dbReference type="SMART" id="SM00849"/>
    </source>
</evidence>
<dbReference type="InterPro" id="IPR036866">
    <property type="entry name" value="RibonucZ/Hydroxyglut_hydro"/>
</dbReference>
<dbReference type="PATRIC" id="fig|1679170.3.peg.3063"/>
<dbReference type="InterPro" id="IPR050855">
    <property type="entry name" value="NDM-1-like"/>
</dbReference>
<dbReference type="Pfam" id="PF00753">
    <property type="entry name" value="Lactamase_B"/>
    <property type="match status" value="1"/>
</dbReference>
<evidence type="ECO:0000313" key="3">
    <source>
        <dbReference type="Proteomes" id="UP000037146"/>
    </source>
</evidence>
<dbReference type="AlphaFoldDB" id="A0A0K9GVV1"/>
<dbReference type="OrthoDB" id="420651at2"/>
<dbReference type="PANTHER" id="PTHR42951">
    <property type="entry name" value="METALLO-BETA-LACTAMASE DOMAIN-CONTAINING"/>
    <property type="match status" value="1"/>
</dbReference>
<name>A0A0K9GVV1_9BACI</name>
<sequence length="281" mass="31820">MQKLVKLSERFLYLTPVQKTDRPVLAAVVGDQQTLLIDAGNSVNHAKLFQEQLANQGVKGDYLVLTHSDWDHVFGLNEIKSPVIAQQKTAENLKKMQTLSWEDSSLDERVEAGTEIPFCADAIKLELGNERDIVIPIPQLIFDKTLQINLGGVTCMIEHVGGDHAEDSTIIYLPEEKVLFLGDCLYANLYAEKWNYTVEKSLQLVQKLESFEAETIFLSHHQSPLTKEEFQKQLSFMKLSAQLTKKHKGNKQNIEQELSQVLARVLSGEELETVEFYVNGF</sequence>
<reference evidence="3" key="1">
    <citation type="submission" date="2015-07" db="EMBL/GenBank/DDBJ databases">
        <title>Genome sequencing project for genomic taxonomy and phylogenomics of Bacillus-like bacteria.</title>
        <authorList>
            <person name="Liu B."/>
            <person name="Wang J."/>
            <person name="Zhu Y."/>
            <person name="Liu G."/>
            <person name="Chen Q."/>
            <person name="Chen Z."/>
            <person name="Lan J."/>
            <person name="Che J."/>
            <person name="Ge C."/>
            <person name="Shi H."/>
            <person name="Pan Z."/>
            <person name="Liu X."/>
        </authorList>
    </citation>
    <scope>NUCLEOTIDE SEQUENCE [LARGE SCALE GENOMIC DNA]</scope>
    <source>
        <strain evidence="3">FJAT-27997</strain>
    </source>
</reference>
<accession>A0A0K9GVV1</accession>
<proteinExistence type="predicted"/>
<evidence type="ECO:0000313" key="2">
    <source>
        <dbReference type="EMBL" id="KMY50377.1"/>
    </source>
</evidence>
<dbReference type="PANTHER" id="PTHR42951:SF4">
    <property type="entry name" value="ACYL-COENZYME A THIOESTERASE MBLAC2"/>
    <property type="match status" value="1"/>
</dbReference>
<dbReference type="SUPFAM" id="SSF56281">
    <property type="entry name" value="Metallo-hydrolase/oxidoreductase"/>
    <property type="match status" value="1"/>
</dbReference>
<dbReference type="InterPro" id="IPR001279">
    <property type="entry name" value="Metallo-B-lactamas"/>
</dbReference>
<dbReference type="RefSeq" id="WP_049681730.1">
    <property type="nucleotide sequence ID" value="NZ_LFZW01000001.1"/>
</dbReference>
<dbReference type="Gene3D" id="3.60.15.10">
    <property type="entry name" value="Ribonuclease Z/Hydroxyacylglutathione hydrolase-like"/>
    <property type="match status" value="1"/>
</dbReference>